<proteinExistence type="predicted"/>
<name>A0ABR1ZZE6_9ROSI</name>
<feature type="region of interest" description="Disordered" evidence="2">
    <location>
        <begin position="49"/>
        <end position="75"/>
    </location>
</feature>
<dbReference type="NCBIfam" id="TIGR00231">
    <property type="entry name" value="small_GTP"/>
    <property type="match status" value="1"/>
</dbReference>
<dbReference type="SUPFAM" id="SSF51391">
    <property type="entry name" value="Thiamin phosphate synthase"/>
    <property type="match status" value="1"/>
</dbReference>
<dbReference type="Proteomes" id="UP001396334">
    <property type="component" value="Unassembled WGS sequence"/>
</dbReference>
<evidence type="ECO:0000313" key="5">
    <source>
        <dbReference type="Proteomes" id="UP001396334"/>
    </source>
</evidence>
<reference evidence="4 5" key="1">
    <citation type="journal article" date="2024" name="G3 (Bethesda)">
        <title>Genome assembly of Hibiscus sabdariffa L. provides insights into metabolisms of medicinal natural products.</title>
        <authorList>
            <person name="Kim T."/>
        </authorList>
    </citation>
    <scope>NUCLEOTIDE SEQUENCE [LARGE SCALE GENOMIC DNA]</scope>
    <source>
        <strain evidence="4">TK-2024</strain>
        <tissue evidence="4">Old leaves</tissue>
    </source>
</reference>
<evidence type="ECO:0000256" key="2">
    <source>
        <dbReference type="SAM" id="MobiDB-lite"/>
    </source>
</evidence>
<dbReference type="SUPFAM" id="SSF52540">
    <property type="entry name" value="P-loop containing nucleoside triphosphate hydrolases"/>
    <property type="match status" value="1"/>
</dbReference>
<dbReference type="InterPro" id="IPR006073">
    <property type="entry name" value="GTP-bd"/>
</dbReference>
<keyword evidence="1" id="KW-0175">Coiled coil</keyword>
<dbReference type="InterPro" id="IPR027417">
    <property type="entry name" value="P-loop_NTPase"/>
</dbReference>
<sequence>MTPFLSLQSRASPSAALFHFSPSPPFFSRFTKSPLRRFLPQSKSPLPNNSFSLTSQQLGPQGPQNQQPPRTLFPGGYKRPEIKVPNFVLQLDPDEVLGDGNALDFIDKAVSKWVGLVVLNGGEGSGGTVYEAARSLKAIVKDRAYLLITERVDIAAAVGASGVVLSDQGLPAIVARNTMMDSKSDSVFLPLVARIVQSSDAALNASSSEGADFLIYDVGQEEHVDMVMKSVYENVKIPIFIVNNNSQAEVPSHSELSNILKSGASGVVLSLDDLRLSTDDGLSRFFNIVYTTNNKPQDESLYELKMADIVHDSHQKTGVAGFINVEDREKQLIEKERSVLTEAINVFQKAAPLMEEISLLIDAVAQIDEPFLLAIVGEFNSGKSTVINALLGERYLTEGVIPTTNEITFLRYSELDGKDMQRCERHPDGQLICYLPAPILKEVNIVDTPGTNVILQRQQRLTEEFVPRADLLFFVISADRPLTESEVTFLRYTQQWKKKVVFVLNKADLYQNVQELDEAISFIKENTQKLLNTEDVTLYPVAARTVLEEKLSATSGVGKKYGELAVTDSNWRTSSFYKLEDFLYSFLDGSTSRGMERMKLKLGTPIAIAEQILSACETLNRKDCESAEQDLTSASEIVNSVKEYVIKMEDESISWRRRTLSMIDTTKSRILELIESTLQLSNLDVVASYLLKGESSTISLPATSRVRNDILGPALADAQNLLGDYVTWLQSNNAREGRLYKESFEKRWPSVTFSDKHYPLETYELLRNLDQLSLRVIDNFSANTASKLFEHEIREAFLGTFGGLGAAGLSASLLTSILPTTLEDLLALGLCSAGGFIAISNFPARRQKIIEKVKKTADALGRELEDAMQKDLQETIENLEKFVRIIGDPYRDAARNRLNKLLEVKDELSNARQRLKMLQVEIQNLHVS</sequence>
<dbReference type="Gene3D" id="3.40.50.300">
    <property type="entry name" value="P-loop containing nucleotide triphosphate hydrolases"/>
    <property type="match status" value="1"/>
</dbReference>
<feature type="compositionally biased region" description="Low complexity" evidence="2">
    <location>
        <begin position="56"/>
        <end position="69"/>
    </location>
</feature>
<keyword evidence="5" id="KW-1185">Reference proteome</keyword>
<protein>
    <recommendedName>
        <fullName evidence="3">G domain-containing protein</fullName>
    </recommendedName>
</protein>
<dbReference type="InterPro" id="IPR051943">
    <property type="entry name" value="TRAFAC_Dynamin-like_GTPase"/>
</dbReference>
<evidence type="ECO:0000313" key="4">
    <source>
        <dbReference type="EMBL" id="KAK8485751.1"/>
    </source>
</evidence>
<dbReference type="CDD" id="cd09912">
    <property type="entry name" value="DLP_2"/>
    <property type="match status" value="1"/>
</dbReference>
<gene>
    <name evidence="4" type="ORF">V6N11_037022</name>
</gene>
<dbReference type="EMBL" id="JBBPBN010000480">
    <property type="protein sequence ID" value="KAK8485751.1"/>
    <property type="molecule type" value="Genomic_DNA"/>
</dbReference>
<dbReference type="InterPro" id="IPR005225">
    <property type="entry name" value="Small_GTP-bd"/>
</dbReference>
<dbReference type="PANTHER" id="PTHR43681:SF1">
    <property type="entry name" value="SARCALUMENIN"/>
    <property type="match status" value="1"/>
</dbReference>
<accession>A0ABR1ZZE6</accession>
<evidence type="ECO:0000256" key="1">
    <source>
        <dbReference type="SAM" id="Coils"/>
    </source>
</evidence>
<dbReference type="InterPro" id="IPR013785">
    <property type="entry name" value="Aldolase_TIM"/>
</dbReference>
<organism evidence="4 5">
    <name type="scientific">Hibiscus sabdariffa</name>
    <name type="common">roselle</name>
    <dbReference type="NCBI Taxonomy" id="183260"/>
    <lineage>
        <taxon>Eukaryota</taxon>
        <taxon>Viridiplantae</taxon>
        <taxon>Streptophyta</taxon>
        <taxon>Embryophyta</taxon>
        <taxon>Tracheophyta</taxon>
        <taxon>Spermatophyta</taxon>
        <taxon>Magnoliopsida</taxon>
        <taxon>eudicotyledons</taxon>
        <taxon>Gunneridae</taxon>
        <taxon>Pentapetalae</taxon>
        <taxon>rosids</taxon>
        <taxon>malvids</taxon>
        <taxon>Malvales</taxon>
        <taxon>Malvaceae</taxon>
        <taxon>Malvoideae</taxon>
        <taxon>Hibiscus</taxon>
    </lineage>
</organism>
<dbReference type="PANTHER" id="PTHR43681">
    <property type="entry name" value="TRANSMEMBRANE GTPASE FZO"/>
    <property type="match status" value="1"/>
</dbReference>
<evidence type="ECO:0000259" key="3">
    <source>
        <dbReference type="Pfam" id="PF01926"/>
    </source>
</evidence>
<feature type="coiled-coil region" evidence="1">
    <location>
        <begin position="850"/>
        <end position="928"/>
    </location>
</feature>
<dbReference type="Pfam" id="PF01926">
    <property type="entry name" value="MMR_HSR1"/>
    <property type="match status" value="1"/>
</dbReference>
<dbReference type="InterPro" id="IPR036206">
    <property type="entry name" value="ThiamineP_synth_sf"/>
</dbReference>
<comment type="caution">
    <text evidence="4">The sequence shown here is derived from an EMBL/GenBank/DDBJ whole genome shotgun (WGS) entry which is preliminary data.</text>
</comment>
<dbReference type="Gene3D" id="3.20.20.70">
    <property type="entry name" value="Aldolase class I"/>
    <property type="match status" value="1"/>
</dbReference>
<feature type="domain" description="G" evidence="3">
    <location>
        <begin position="374"/>
        <end position="506"/>
    </location>
</feature>